<keyword evidence="2" id="KW-1185">Reference proteome</keyword>
<evidence type="ECO:0000313" key="2">
    <source>
        <dbReference type="Proteomes" id="UP000006729"/>
    </source>
</evidence>
<dbReference type="EMBL" id="CM009302">
    <property type="protein sequence ID" value="KAI9383101.1"/>
    <property type="molecule type" value="Genomic_DNA"/>
</dbReference>
<reference evidence="1 2" key="1">
    <citation type="journal article" date="2006" name="Science">
        <title>The genome of black cottonwood, Populus trichocarpa (Torr. &amp; Gray).</title>
        <authorList>
            <person name="Tuskan G.A."/>
            <person name="Difazio S."/>
            <person name="Jansson S."/>
            <person name="Bohlmann J."/>
            <person name="Grigoriev I."/>
            <person name="Hellsten U."/>
            <person name="Putnam N."/>
            <person name="Ralph S."/>
            <person name="Rombauts S."/>
            <person name="Salamov A."/>
            <person name="Schein J."/>
            <person name="Sterck L."/>
            <person name="Aerts A."/>
            <person name="Bhalerao R.R."/>
            <person name="Bhalerao R.P."/>
            <person name="Blaudez D."/>
            <person name="Boerjan W."/>
            <person name="Brun A."/>
            <person name="Brunner A."/>
            <person name="Busov V."/>
            <person name="Campbell M."/>
            <person name="Carlson J."/>
            <person name="Chalot M."/>
            <person name="Chapman J."/>
            <person name="Chen G.L."/>
            <person name="Cooper D."/>
            <person name="Coutinho P.M."/>
            <person name="Couturier J."/>
            <person name="Covert S."/>
            <person name="Cronk Q."/>
            <person name="Cunningham R."/>
            <person name="Davis J."/>
            <person name="Degroeve S."/>
            <person name="Dejardin A."/>
            <person name="Depamphilis C."/>
            <person name="Detter J."/>
            <person name="Dirks B."/>
            <person name="Dubchak I."/>
            <person name="Duplessis S."/>
            <person name="Ehlting J."/>
            <person name="Ellis B."/>
            <person name="Gendler K."/>
            <person name="Goodstein D."/>
            <person name="Gribskov M."/>
            <person name="Grimwood J."/>
            <person name="Groover A."/>
            <person name="Gunter L."/>
            <person name="Hamberger B."/>
            <person name="Heinze B."/>
            <person name="Helariutta Y."/>
            <person name="Henrissat B."/>
            <person name="Holligan D."/>
            <person name="Holt R."/>
            <person name="Huang W."/>
            <person name="Islam-Faridi N."/>
            <person name="Jones S."/>
            <person name="Jones-Rhoades M."/>
            <person name="Jorgensen R."/>
            <person name="Joshi C."/>
            <person name="Kangasjarvi J."/>
            <person name="Karlsson J."/>
            <person name="Kelleher C."/>
            <person name="Kirkpatrick R."/>
            <person name="Kirst M."/>
            <person name="Kohler A."/>
            <person name="Kalluri U."/>
            <person name="Larimer F."/>
            <person name="Leebens-Mack J."/>
            <person name="Leple J.C."/>
            <person name="Locascio P."/>
            <person name="Lou Y."/>
            <person name="Lucas S."/>
            <person name="Martin F."/>
            <person name="Montanini B."/>
            <person name="Napoli C."/>
            <person name="Nelson D.R."/>
            <person name="Nelson C."/>
            <person name="Nieminen K."/>
            <person name="Nilsson O."/>
            <person name="Pereda V."/>
            <person name="Peter G."/>
            <person name="Philippe R."/>
            <person name="Pilate G."/>
            <person name="Poliakov A."/>
            <person name="Razumovskaya J."/>
            <person name="Richardson P."/>
            <person name="Rinaldi C."/>
            <person name="Ritland K."/>
            <person name="Rouze P."/>
            <person name="Ryaboy D."/>
            <person name="Schmutz J."/>
            <person name="Schrader J."/>
            <person name="Segerman B."/>
            <person name="Shin H."/>
            <person name="Siddiqui A."/>
            <person name="Sterky F."/>
            <person name="Terry A."/>
            <person name="Tsai C.J."/>
            <person name="Uberbacher E."/>
            <person name="Unneberg P."/>
            <person name="Vahala J."/>
            <person name="Wall K."/>
            <person name="Wessler S."/>
            <person name="Yang G."/>
            <person name="Yin T."/>
            <person name="Douglas C."/>
            <person name="Marra M."/>
            <person name="Sandberg G."/>
            <person name="Van de Peer Y."/>
            <person name="Rokhsar D."/>
        </authorList>
    </citation>
    <scope>NUCLEOTIDE SEQUENCE [LARGE SCALE GENOMIC DNA]</scope>
    <source>
        <strain evidence="2">cv. Nisqually</strain>
    </source>
</reference>
<sequence>MYFGVKYQKQRKLHFDGVICLSPAVYLNQPFHNPCITFNEWMCFFIKVNCFPYEVGCLLVCSFLLFQFDMFLTGHVYIYGFLEVLKIAGVGLESESYHLSHSTRKSVNGLNSH</sequence>
<proteinExistence type="predicted"/>
<dbReference type="Proteomes" id="UP000006729">
    <property type="component" value="Chromosome 13"/>
</dbReference>
<evidence type="ECO:0000313" key="1">
    <source>
        <dbReference type="EMBL" id="KAI9383101.1"/>
    </source>
</evidence>
<protein>
    <submittedName>
        <fullName evidence="1">Uncharacterized protein</fullName>
    </submittedName>
</protein>
<name>A0ACC0S0P0_POPTR</name>
<comment type="caution">
    <text evidence="1">The sequence shown here is derived from an EMBL/GenBank/DDBJ whole genome shotgun (WGS) entry which is preliminary data.</text>
</comment>
<organism evidence="1 2">
    <name type="scientific">Populus trichocarpa</name>
    <name type="common">Western balsam poplar</name>
    <name type="synonym">Populus balsamifera subsp. trichocarpa</name>
    <dbReference type="NCBI Taxonomy" id="3694"/>
    <lineage>
        <taxon>Eukaryota</taxon>
        <taxon>Viridiplantae</taxon>
        <taxon>Streptophyta</taxon>
        <taxon>Embryophyta</taxon>
        <taxon>Tracheophyta</taxon>
        <taxon>Spermatophyta</taxon>
        <taxon>Magnoliopsida</taxon>
        <taxon>eudicotyledons</taxon>
        <taxon>Gunneridae</taxon>
        <taxon>Pentapetalae</taxon>
        <taxon>rosids</taxon>
        <taxon>fabids</taxon>
        <taxon>Malpighiales</taxon>
        <taxon>Salicaceae</taxon>
        <taxon>Saliceae</taxon>
        <taxon>Populus</taxon>
    </lineage>
</organism>
<gene>
    <name evidence="1" type="ORF">POPTR_013G028450v4</name>
</gene>
<accession>A0ACC0S0P0</accession>